<dbReference type="AlphaFoldDB" id="A0A1F7J6H0"/>
<protein>
    <recommendedName>
        <fullName evidence="1">Glycosyltransferase 2-like domain-containing protein</fullName>
    </recommendedName>
</protein>
<evidence type="ECO:0000313" key="3">
    <source>
        <dbReference type="Proteomes" id="UP000178558"/>
    </source>
</evidence>
<dbReference type="Pfam" id="PF00535">
    <property type="entry name" value="Glycos_transf_2"/>
    <property type="match status" value="1"/>
</dbReference>
<evidence type="ECO:0000313" key="2">
    <source>
        <dbReference type="EMBL" id="OGK51207.1"/>
    </source>
</evidence>
<dbReference type="EMBL" id="MGAQ01000003">
    <property type="protein sequence ID" value="OGK51207.1"/>
    <property type="molecule type" value="Genomic_DNA"/>
</dbReference>
<proteinExistence type="predicted"/>
<dbReference type="SUPFAM" id="SSF53448">
    <property type="entry name" value="Nucleotide-diphospho-sugar transferases"/>
    <property type="match status" value="1"/>
</dbReference>
<organism evidence="2 3">
    <name type="scientific">Candidatus Roizmanbacteria bacterium RIFCSPLOWO2_01_FULL_40_42</name>
    <dbReference type="NCBI Taxonomy" id="1802066"/>
    <lineage>
        <taxon>Bacteria</taxon>
        <taxon>Candidatus Roizmaniibacteriota</taxon>
    </lineage>
</organism>
<dbReference type="InterPro" id="IPR001173">
    <property type="entry name" value="Glyco_trans_2-like"/>
</dbReference>
<name>A0A1F7J6H0_9BACT</name>
<dbReference type="Proteomes" id="UP000178558">
    <property type="component" value="Unassembled WGS sequence"/>
</dbReference>
<gene>
    <name evidence="2" type="ORF">A3B50_03240</name>
</gene>
<feature type="domain" description="Glycosyltransferase 2-like" evidence="1">
    <location>
        <begin position="4"/>
        <end position="104"/>
    </location>
</feature>
<dbReference type="Gene3D" id="3.90.550.10">
    <property type="entry name" value="Spore Coat Polysaccharide Biosynthesis Protein SpsA, Chain A"/>
    <property type="match status" value="1"/>
</dbReference>
<dbReference type="InterPro" id="IPR029044">
    <property type="entry name" value="Nucleotide-diphossugar_trans"/>
</dbReference>
<comment type="caution">
    <text evidence="2">The sequence shown here is derived from an EMBL/GenBank/DDBJ whole genome shotgun (WGS) entry which is preliminary data.</text>
</comment>
<evidence type="ECO:0000259" key="1">
    <source>
        <dbReference type="Pfam" id="PF00535"/>
    </source>
</evidence>
<dbReference type="CDD" id="cd02511">
    <property type="entry name" value="Beta4Glucosyltransferase"/>
    <property type="match status" value="1"/>
</dbReference>
<accession>A0A1F7J6H0</accession>
<reference evidence="2 3" key="1">
    <citation type="journal article" date="2016" name="Nat. Commun.">
        <title>Thousands of microbial genomes shed light on interconnected biogeochemical processes in an aquifer system.</title>
        <authorList>
            <person name="Anantharaman K."/>
            <person name="Brown C.T."/>
            <person name="Hug L.A."/>
            <person name="Sharon I."/>
            <person name="Castelle C.J."/>
            <person name="Probst A.J."/>
            <person name="Thomas B.C."/>
            <person name="Singh A."/>
            <person name="Wilkins M.J."/>
            <person name="Karaoz U."/>
            <person name="Brodie E.L."/>
            <person name="Williams K.H."/>
            <person name="Hubbard S.S."/>
            <person name="Banfield J.F."/>
        </authorList>
    </citation>
    <scope>NUCLEOTIDE SEQUENCE [LARGE SCALE GENOMIC DNA]</scope>
</reference>
<sequence length="255" mass="29766">MKLSLCIATYNEESFIHYPLDSSYDFVDEVIVVDGSSTDRTVEKAKSYGDKVKVFVENNPPMFHINKQRAISKATGEWILQLDADEEVTPELKGEILDVISGGGDRKTVAYWIPRKNYFLGRFLTKGGVYPDYTVRLYKKGVAHFPCKSVHENVEVDGATGYLKNDLLHYADPSFDRYLKRWKRYTTLDAKLLKENKEKPDFLSYIFFKPIGWFFSAYGRHKGFLDGWQGFVFAFMSSIRFWRIYIEYLRLRSRS</sequence>
<dbReference type="PANTHER" id="PTHR43630">
    <property type="entry name" value="POLY-BETA-1,6-N-ACETYL-D-GLUCOSAMINE SYNTHASE"/>
    <property type="match status" value="1"/>
</dbReference>
<dbReference type="PANTHER" id="PTHR43630:SF2">
    <property type="entry name" value="GLYCOSYLTRANSFERASE"/>
    <property type="match status" value="1"/>
</dbReference>